<evidence type="ECO:0000259" key="2">
    <source>
        <dbReference type="Pfam" id="PF18917"/>
    </source>
</evidence>
<feature type="transmembrane region" description="Helical" evidence="1">
    <location>
        <begin position="12"/>
        <end position="32"/>
    </location>
</feature>
<dbReference type="HOGENOM" id="CLU_768889_0_0_9"/>
<dbReference type="InterPro" id="IPR043726">
    <property type="entry name" value="LiaI-LiaF-like_TM1"/>
</dbReference>
<feature type="domain" description="LiaI-LiaF-like transmembrane region" evidence="2">
    <location>
        <begin position="12"/>
        <end position="53"/>
    </location>
</feature>
<reference evidence="3 4" key="1">
    <citation type="submission" date="2012-01" db="EMBL/GenBank/DDBJ databases">
        <title>Complete sequence of Desulfotomaculum gibsoniae DSM 7213.</title>
        <authorList>
            <consortium name="US DOE Joint Genome Institute"/>
            <person name="Lucas S."/>
            <person name="Han J."/>
            <person name="Lapidus A."/>
            <person name="Cheng J.-F."/>
            <person name="Goodwin L."/>
            <person name="Pitluck S."/>
            <person name="Peters L."/>
            <person name="Ovchinnikova G."/>
            <person name="Teshima H."/>
            <person name="Detter J.C."/>
            <person name="Han C."/>
            <person name="Tapia R."/>
            <person name="Land M."/>
            <person name="Hauser L."/>
            <person name="Kyrpides N."/>
            <person name="Ivanova N."/>
            <person name="Pagani I."/>
            <person name="Parshina S."/>
            <person name="Plugge C."/>
            <person name="Muyzer G."/>
            <person name="Kuever J."/>
            <person name="Ivanova A."/>
            <person name="Nazina T."/>
            <person name="Klenk H.-P."/>
            <person name="Brambilla E."/>
            <person name="Spring S."/>
            <person name="Stams A.F."/>
            <person name="Woyke T."/>
        </authorList>
    </citation>
    <scope>NUCLEOTIDE SEQUENCE [LARGE SCALE GENOMIC DNA]</scope>
    <source>
        <strain evidence="3 4">DSM 7213</strain>
    </source>
</reference>
<dbReference type="RefSeq" id="WP_006523323.1">
    <property type="nucleotide sequence ID" value="NC_021184.1"/>
</dbReference>
<sequence>MTAKGMSKAGPITLALGLVIGGLVLLLHNLGAIANLEWLWKLWPVLIIGIGLEYFIKRVLVQEEDVHFHIPSLLLILLLILLGGITYAASNIGRNIDSFIGGIPFHQTSLDYSRNWQADPVAVKAGEQLVIDNRVGRVELLPGDGDVVQVSAVIQSPGHGPARELVDKLNPGIRRENGRVLVTVPQVPDTDSGLTGYIVTDFKITVPDGVHVQVQSGTGRVIAQNMDINLAITGTTGSIELNNIGGNVEARNNTGRLEVLDPGGDLIAETNTGSIKVASSKPLNGQYNLKSNTGKISLMMPKNSDLVMEARSATGRVSVLGLPDDRSKSGPSDEYSYTLGAGKGRADLEVGVGTINIEVK</sequence>
<proteinExistence type="predicted"/>
<evidence type="ECO:0000256" key="1">
    <source>
        <dbReference type="SAM" id="Phobius"/>
    </source>
</evidence>
<evidence type="ECO:0000313" key="3">
    <source>
        <dbReference type="EMBL" id="AGL02663.1"/>
    </source>
</evidence>
<evidence type="ECO:0000313" key="4">
    <source>
        <dbReference type="Proteomes" id="UP000013520"/>
    </source>
</evidence>
<dbReference type="AlphaFoldDB" id="R4KHH3"/>
<keyword evidence="4" id="KW-1185">Reference proteome</keyword>
<keyword evidence="1" id="KW-0812">Transmembrane</keyword>
<dbReference type="EMBL" id="CP003273">
    <property type="protein sequence ID" value="AGL02663.1"/>
    <property type="molecule type" value="Genomic_DNA"/>
</dbReference>
<accession>R4KHH3</accession>
<keyword evidence="1" id="KW-0472">Membrane</keyword>
<gene>
    <name evidence="3" type="ORF">Desgi_3317</name>
</gene>
<dbReference type="STRING" id="767817.Desgi_3317"/>
<dbReference type="eggNOG" id="COG3595">
    <property type="taxonomic scope" value="Bacteria"/>
</dbReference>
<keyword evidence="1" id="KW-1133">Transmembrane helix</keyword>
<organism evidence="3 4">
    <name type="scientific">Desulfoscipio gibsoniae DSM 7213</name>
    <dbReference type="NCBI Taxonomy" id="767817"/>
    <lineage>
        <taxon>Bacteria</taxon>
        <taxon>Bacillati</taxon>
        <taxon>Bacillota</taxon>
        <taxon>Clostridia</taxon>
        <taxon>Eubacteriales</taxon>
        <taxon>Desulfallaceae</taxon>
        <taxon>Desulfoscipio</taxon>
    </lineage>
</organism>
<protein>
    <recommendedName>
        <fullName evidence="2">LiaI-LiaF-like transmembrane region domain-containing protein</fullName>
    </recommendedName>
</protein>
<dbReference type="OrthoDB" id="1805819at2"/>
<name>R4KHH3_9FIRM</name>
<feature type="transmembrane region" description="Helical" evidence="1">
    <location>
        <begin position="68"/>
        <end position="89"/>
    </location>
</feature>
<feature type="transmembrane region" description="Helical" evidence="1">
    <location>
        <begin position="38"/>
        <end position="56"/>
    </location>
</feature>
<dbReference type="Proteomes" id="UP000013520">
    <property type="component" value="Chromosome"/>
</dbReference>
<dbReference type="Pfam" id="PF18917">
    <property type="entry name" value="LiaI-LiaF-like_TM1"/>
    <property type="match status" value="1"/>
</dbReference>
<dbReference type="KEGG" id="dgi:Desgi_3317"/>